<organism evidence="1 2">
    <name type="scientific">Araneus ventricosus</name>
    <name type="common">Orbweaver spider</name>
    <name type="synonym">Epeira ventricosa</name>
    <dbReference type="NCBI Taxonomy" id="182803"/>
    <lineage>
        <taxon>Eukaryota</taxon>
        <taxon>Metazoa</taxon>
        <taxon>Ecdysozoa</taxon>
        <taxon>Arthropoda</taxon>
        <taxon>Chelicerata</taxon>
        <taxon>Arachnida</taxon>
        <taxon>Araneae</taxon>
        <taxon>Araneomorphae</taxon>
        <taxon>Entelegynae</taxon>
        <taxon>Araneoidea</taxon>
        <taxon>Araneidae</taxon>
        <taxon>Araneus</taxon>
    </lineage>
</organism>
<dbReference type="EMBL" id="BGPR01006715">
    <property type="protein sequence ID" value="GBN21284.1"/>
    <property type="molecule type" value="Genomic_DNA"/>
</dbReference>
<protein>
    <submittedName>
        <fullName evidence="1">Uncharacterized protein</fullName>
    </submittedName>
</protein>
<proteinExistence type="predicted"/>
<dbReference type="AlphaFoldDB" id="A0A4Y2M406"/>
<reference evidence="1 2" key="1">
    <citation type="journal article" date="2019" name="Sci. Rep.">
        <title>Orb-weaving spider Araneus ventricosus genome elucidates the spidroin gene catalogue.</title>
        <authorList>
            <person name="Kono N."/>
            <person name="Nakamura H."/>
            <person name="Ohtoshi R."/>
            <person name="Moran D.A.P."/>
            <person name="Shinohara A."/>
            <person name="Yoshida Y."/>
            <person name="Fujiwara M."/>
            <person name="Mori M."/>
            <person name="Tomita M."/>
            <person name="Arakawa K."/>
        </authorList>
    </citation>
    <scope>NUCLEOTIDE SEQUENCE [LARGE SCALE GENOMIC DNA]</scope>
</reference>
<dbReference type="Proteomes" id="UP000499080">
    <property type="component" value="Unassembled WGS sequence"/>
</dbReference>
<comment type="caution">
    <text evidence="1">The sequence shown here is derived from an EMBL/GenBank/DDBJ whole genome shotgun (WGS) entry which is preliminary data.</text>
</comment>
<keyword evidence="2" id="KW-1185">Reference proteome</keyword>
<evidence type="ECO:0000313" key="2">
    <source>
        <dbReference type="Proteomes" id="UP000499080"/>
    </source>
</evidence>
<accession>A0A4Y2M406</accession>
<sequence>MLLNMWRQGNLVEFFQPSVREGYRFRDSMHLRYTVTYGLLHVKSAEVGRTFYFWNGAESWRWSISSGVTSSSDRCSNLKRSVKKIASGCSKMER</sequence>
<gene>
    <name evidence="1" type="ORF">AVEN_29572_1</name>
</gene>
<name>A0A4Y2M406_ARAVE</name>
<evidence type="ECO:0000313" key="1">
    <source>
        <dbReference type="EMBL" id="GBN21284.1"/>
    </source>
</evidence>